<dbReference type="AlphaFoldDB" id="A0A852V5C8"/>
<evidence type="ECO:0000313" key="1">
    <source>
        <dbReference type="EMBL" id="NYF41155.1"/>
    </source>
</evidence>
<name>A0A852V5C8_9ACTN</name>
<evidence type="ECO:0000313" key="2">
    <source>
        <dbReference type="Proteomes" id="UP000576393"/>
    </source>
</evidence>
<sequence length="344" mass="37191">MDEMEELARLWAEVPKATERDLAGSRTALVSRFDRPRRGWRTALPVRRVALVGAMAVTLTAGILVTEVGLGGSGPHTPGYLIAAPPADAKTLLTLAARAASGQPDTVPARGQYVHTRRLTQRSLYTEDGSGGTRHTKVLVSEERWEAADVGKPWLSRERGLSATGPAPRNRWDRGPEDTVYEPAACPGRPAYARLSAWPTDPVRVRAKIVADTGEEPSRIWSSLRELVAESVVRPSLGAALYRVAAGLDGVVLVPDAVDVAGRPGLAVAMDEGDGTRSEMIFDRRTYRYLGERTVNTRDRKVRLPTSEFTARKGEVNGTAVLAVDLVPGLPEVSSKASRMKIPC</sequence>
<dbReference type="NCBIfam" id="NF038083">
    <property type="entry name" value="CU044_5270_fam"/>
    <property type="match status" value="1"/>
</dbReference>
<accession>A0A852V5C8</accession>
<organism evidence="1 2">
    <name type="scientific">Streptosporangium sandarakinum</name>
    <dbReference type="NCBI Taxonomy" id="1260955"/>
    <lineage>
        <taxon>Bacteria</taxon>
        <taxon>Bacillati</taxon>
        <taxon>Actinomycetota</taxon>
        <taxon>Actinomycetes</taxon>
        <taxon>Streptosporangiales</taxon>
        <taxon>Streptosporangiaceae</taxon>
        <taxon>Streptosporangium</taxon>
    </lineage>
</organism>
<dbReference type="Proteomes" id="UP000576393">
    <property type="component" value="Unassembled WGS sequence"/>
</dbReference>
<protein>
    <submittedName>
        <fullName evidence="1">Uncharacterized protein</fullName>
    </submittedName>
</protein>
<dbReference type="InterPro" id="IPR047789">
    <property type="entry name" value="CU044_5270-like"/>
</dbReference>
<comment type="caution">
    <text evidence="1">The sequence shown here is derived from an EMBL/GenBank/DDBJ whole genome shotgun (WGS) entry which is preliminary data.</text>
</comment>
<reference evidence="1 2" key="1">
    <citation type="submission" date="2020-07" db="EMBL/GenBank/DDBJ databases">
        <title>Sequencing the genomes of 1000 actinobacteria strains.</title>
        <authorList>
            <person name="Klenk H.-P."/>
        </authorList>
    </citation>
    <scope>NUCLEOTIDE SEQUENCE [LARGE SCALE GENOMIC DNA]</scope>
    <source>
        <strain evidence="1 2">DSM 45763</strain>
    </source>
</reference>
<keyword evidence="2" id="KW-1185">Reference proteome</keyword>
<dbReference type="EMBL" id="JACCCO010000001">
    <property type="protein sequence ID" value="NYF41155.1"/>
    <property type="molecule type" value="Genomic_DNA"/>
</dbReference>
<proteinExistence type="predicted"/>
<gene>
    <name evidence="1" type="ORF">HDA43_003314</name>
</gene>
<dbReference type="RefSeq" id="WP_179821709.1">
    <property type="nucleotide sequence ID" value="NZ_JACCCO010000001.1"/>
</dbReference>